<sequence>MGFINMTNVSFDNILINFGFGTKEEKINVLKANPEKHVYMDLTCYDPQEFYDEYPQLKGSFAALFADDAKKMEIHFLHKEPGVIEKFKELGFTPVETTIVSCGFVFPRTIVQIINEAHFALADGVATKEDIDRAMKFGVNYPKGPFEWAEGRELYVKTLLDELFKKTGDKRYIHRF</sequence>
<dbReference type="RefSeq" id="WP_321398362.1">
    <property type="nucleotide sequence ID" value="NZ_CP139487.1"/>
</dbReference>
<dbReference type="InterPro" id="IPR013328">
    <property type="entry name" value="6PGD_dom2"/>
</dbReference>
<organism evidence="2 3">
    <name type="scientific">Peredibacter starrii</name>
    <dbReference type="NCBI Taxonomy" id="28202"/>
    <lineage>
        <taxon>Bacteria</taxon>
        <taxon>Pseudomonadati</taxon>
        <taxon>Bdellovibrionota</taxon>
        <taxon>Bacteriovoracia</taxon>
        <taxon>Bacteriovoracales</taxon>
        <taxon>Bacteriovoracaceae</taxon>
        <taxon>Peredibacter</taxon>
    </lineage>
</organism>
<evidence type="ECO:0000313" key="2">
    <source>
        <dbReference type="EMBL" id="WPU66294.1"/>
    </source>
</evidence>
<feature type="domain" description="3-hydroxyacyl-CoA dehydrogenase C-terminal" evidence="1">
    <location>
        <begin position="103"/>
        <end position="170"/>
    </location>
</feature>
<dbReference type="Pfam" id="PF00725">
    <property type="entry name" value="3HCDH"/>
    <property type="match status" value="1"/>
</dbReference>
<evidence type="ECO:0000313" key="3">
    <source>
        <dbReference type="Proteomes" id="UP001324634"/>
    </source>
</evidence>
<dbReference type="GO" id="GO:0006631">
    <property type="term" value="P:fatty acid metabolic process"/>
    <property type="evidence" value="ECO:0007669"/>
    <property type="project" value="InterPro"/>
</dbReference>
<dbReference type="InterPro" id="IPR006108">
    <property type="entry name" value="3HC_DH_C"/>
</dbReference>
<protein>
    <submittedName>
        <fullName evidence="2">3-hydroxyacyl-CoA dehydrogenase family protein</fullName>
    </submittedName>
</protein>
<dbReference type="EMBL" id="CP139487">
    <property type="protein sequence ID" value="WPU66294.1"/>
    <property type="molecule type" value="Genomic_DNA"/>
</dbReference>
<dbReference type="Gene3D" id="1.10.1040.10">
    <property type="entry name" value="N-(1-d-carboxylethyl)-l-norvaline Dehydrogenase, domain 2"/>
    <property type="match status" value="1"/>
</dbReference>
<proteinExistence type="predicted"/>
<reference evidence="2 3" key="1">
    <citation type="submission" date="2023-11" db="EMBL/GenBank/DDBJ databases">
        <title>Peredibacter starrii A3.12.</title>
        <authorList>
            <person name="Mitchell R.J."/>
        </authorList>
    </citation>
    <scope>NUCLEOTIDE SEQUENCE [LARGE SCALE GENOMIC DNA]</scope>
    <source>
        <strain evidence="2 3">A3.12</strain>
    </source>
</reference>
<name>A0AAX4HTP4_9BACT</name>
<dbReference type="KEGG" id="psti:SOO65_05995"/>
<accession>A0AAX4HTP4</accession>
<evidence type="ECO:0000259" key="1">
    <source>
        <dbReference type="Pfam" id="PF00725"/>
    </source>
</evidence>
<dbReference type="Proteomes" id="UP001324634">
    <property type="component" value="Chromosome"/>
</dbReference>
<dbReference type="SUPFAM" id="SSF48179">
    <property type="entry name" value="6-phosphogluconate dehydrogenase C-terminal domain-like"/>
    <property type="match status" value="1"/>
</dbReference>
<dbReference type="GO" id="GO:0016616">
    <property type="term" value="F:oxidoreductase activity, acting on the CH-OH group of donors, NAD or NADP as acceptor"/>
    <property type="evidence" value="ECO:0007669"/>
    <property type="project" value="InterPro"/>
</dbReference>
<dbReference type="AlphaFoldDB" id="A0AAX4HTP4"/>
<gene>
    <name evidence="2" type="ORF">SOO65_05995</name>
</gene>
<keyword evidence="3" id="KW-1185">Reference proteome</keyword>
<dbReference type="InterPro" id="IPR008927">
    <property type="entry name" value="6-PGluconate_DH-like_C_sf"/>
</dbReference>